<evidence type="ECO:0000313" key="3">
    <source>
        <dbReference type="Proteomes" id="UP001321473"/>
    </source>
</evidence>
<keyword evidence="3" id="KW-1185">Reference proteome</keyword>
<gene>
    <name evidence="2" type="ORF">V5799_005690</name>
</gene>
<sequence>MDQPPSPPPEDLVQQCSQEEARRDPVLPTGFSIAEAPNGPNVKGGDSSSPTSNAESFSDKSSSRAQKRWRPRPLLRRASTNGPCRRTTLASYWVPEETRHFVSKRDDDDDDGFGAGGRCVAAASPALQCTGSEKSPPG</sequence>
<feature type="compositionally biased region" description="Pro residues" evidence="1">
    <location>
        <begin position="1"/>
        <end position="10"/>
    </location>
</feature>
<reference evidence="2 3" key="1">
    <citation type="journal article" date="2023" name="Arcadia Sci">
        <title>De novo assembly of a long-read Amblyomma americanum tick genome.</title>
        <authorList>
            <person name="Chou S."/>
            <person name="Poskanzer K.E."/>
            <person name="Rollins M."/>
            <person name="Thuy-Boun P.S."/>
        </authorList>
    </citation>
    <scope>NUCLEOTIDE SEQUENCE [LARGE SCALE GENOMIC DNA]</scope>
    <source>
        <strain evidence="2">F_SG_1</strain>
        <tissue evidence="2">Salivary glands</tissue>
    </source>
</reference>
<evidence type="ECO:0000313" key="2">
    <source>
        <dbReference type="EMBL" id="KAK8767529.1"/>
    </source>
</evidence>
<proteinExistence type="predicted"/>
<accession>A0AAQ4DYI9</accession>
<dbReference type="AlphaFoldDB" id="A0AAQ4DYI9"/>
<name>A0AAQ4DYI9_AMBAM</name>
<organism evidence="2 3">
    <name type="scientific">Amblyomma americanum</name>
    <name type="common">Lone star tick</name>
    <dbReference type="NCBI Taxonomy" id="6943"/>
    <lineage>
        <taxon>Eukaryota</taxon>
        <taxon>Metazoa</taxon>
        <taxon>Ecdysozoa</taxon>
        <taxon>Arthropoda</taxon>
        <taxon>Chelicerata</taxon>
        <taxon>Arachnida</taxon>
        <taxon>Acari</taxon>
        <taxon>Parasitiformes</taxon>
        <taxon>Ixodida</taxon>
        <taxon>Ixodoidea</taxon>
        <taxon>Ixodidae</taxon>
        <taxon>Amblyomminae</taxon>
        <taxon>Amblyomma</taxon>
    </lineage>
</organism>
<dbReference type="Proteomes" id="UP001321473">
    <property type="component" value="Unassembled WGS sequence"/>
</dbReference>
<comment type="caution">
    <text evidence="2">The sequence shown here is derived from an EMBL/GenBank/DDBJ whole genome shotgun (WGS) entry which is preliminary data.</text>
</comment>
<evidence type="ECO:0000256" key="1">
    <source>
        <dbReference type="SAM" id="MobiDB-lite"/>
    </source>
</evidence>
<protein>
    <submittedName>
        <fullName evidence="2">Uncharacterized protein</fullName>
    </submittedName>
</protein>
<feature type="region of interest" description="Disordered" evidence="1">
    <location>
        <begin position="1"/>
        <end position="117"/>
    </location>
</feature>
<feature type="compositionally biased region" description="Polar residues" evidence="1">
    <location>
        <begin position="46"/>
        <end position="56"/>
    </location>
</feature>
<dbReference type="EMBL" id="JARKHS020025390">
    <property type="protein sequence ID" value="KAK8767529.1"/>
    <property type="molecule type" value="Genomic_DNA"/>
</dbReference>
<feature type="compositionally biased region" description="Basic residues" evidence="1">
    <location>
        <begin position="65"/>
        <end position="75"/>
    </location>
</feature>
<feature type="compositionally biased region" description="Basic and acidic residues" evidence="1">
    <location>
        <begin position="96"/>
        <end position="106"/>
    </location>
</feature>